<dbReference type="InterPro" id="IPR038718">
    <property type="entry name" value="SNF2-like_sf"/>
</dbReference>
<dbReference type="Pfam" id="PF00271">
    <property type="entry name" value="Helicase_C"/>
    <property type="match status" value="1"/>
</dbReference>
<feature type="domain" description="Helicase ATP-binding" evidence="2">
    <location>
        <begin position="400"/>
        <end position="560"/>
    </location>
</feature>
<dbReference type="RefSeq" id="WP_055264337.1">
    <property type="nucleotide sequence ID" value="NZ_CYXV01000021.1"/>
</dbReference>
<evidence type="ECO:0000313" key="5">
    <source>
        <dbReference type="Proteomes" id="UP000095495"/>
    </source>
</evidence>
<sequence length="857" mass="97713">MNQYIFTPTGFYPDTQEKETLEKRYETLYHMGFSKRSKEMSSSELFLYELSETFFQCLTEMPELELTREATHVAPDEEHLEHLLSSVPYAIGAEYIDRKWVVGVFSQLEQIFQREISGYKGSVELYLTEQNQKLHVPERIFLHLVENKDGEDPFVFMATYASLGEDHAVHHMPLKYALIEYQNDRDKLLALLSCLNRVAEVSDLIAELVESGEMFHVLRFTGKEAYQFLRDVEKIEQTGILCRIPNWWRKKAMECSVEIRLGEKKPAMVGFDALVSMQPQLCVDGEALTKKDVELLLAQTEGLAFLKGKWVEVNHKKLRELLKRMDGMDTSITLREALQMEIGNGKKVSADVGALVTNGAWLSKMLRNLRKPSGIRSAAVPKTVHATLRPYQKDGYTWLNYMQKLGFGACLADDMGLGKTLQVLCYLEKMRKSDKGAKTLLVVPASLIGNWQKEAAKFVPDMTLQVIHGKTSAQLAQEFDAGSAFLTITTYGMISRIKAFQETMWDCVILDEAQAIKNPGTKQTREIKKLQAQMRIAMTGTPIENDLTNLWSLFDFIDHGLLGTSKEFHEFTKGLEENPQEYAKLKSMITPFMLRRVKTDKTVIADLPEKVEMTDFAQLTRKQTILYRKVVSDMEQKVRQMEAEHSISQFAKKGIVLTAIMKLKQICNHPDQYLGQDVYTPSESGKFQLLKEICETIYEKRERVLVFTQFKEIADDLAAYLETVFHAKGYVLHGGTPVAKRTEIVDAFQGEAYVPFIVLSVKAAGTGLNLTKANHVIHFDRWWNPAVENQATDRAFRIGQKKDVIVHKFVSQGTIEEKIDAMLESKKELAENVIGSGSEKWITELSNEELFSLLRLE</sequence>
<feature type="domain" description="Helicase C-terminal" evidence="3">
    <location>
        <begin position="689"/>
        <end position="846"/>
    </location>
</feature>
<keyword evidence="4" id="KW-0547">Nucleotide-binding</keyword>
<name>A0A173UWL5_9FIRM</name>
<dbReference type="SMART" id="SM00487">
    <property type="entry name" value="DEXDc"/>
    <property type="match status" value="1"/>
</dbReference>
<dbReference type="Pfam" id="PF00176">
    <property type="entry name" value="SNF2-rel_dom"/>
    <property type="match status" value="1"/>
</dbReference>
<dbReference type="CDD" id="cd18793">
    <property type="entry name" value="SF2_C_SNF"/>
    <property type="match status" value="1"/>
</dbReference>
<dbReference type="InterPro" id="IPR022138">
    <property type="entry name" value="DUF3670"/>
</dbReference>
<dbReference type="Gene3D" id="3.40.50.10810">
    <property type="entry name" value="Tandem AAA-ATPase domain"/>
    <property type="match status" value="1"/>
</dbReference>
<keyword evidence="4" id="KW-0347">Helicase</keyword>
<dbReference type="PROSITE" id="PS51194">
    <property type="entry name" value="HELICASE_CTER"/>
    <property type="match status" value="1"/>
</dbReference>
<dbReference type="AlphaFoldDB" id="A0A173UWL5"/>
<keyword evidence="4" id="KW-0067">ATP-binding</keyword>
<dbReference type="Pfam" id="PF12419">
    <property type="entry name" value="DUF3670"/>
    <property type="match status" value="1"/>
</dbReference>
<dbReference type="GO" id="GO:0004386">
    <property type="term" value="F:helicase activity"/>
    <property type="evidence" value="ECO:0007669"/>
    <property type="project" value="UniProtKB-KW"/>
</dbReference>
<dbReference type="PANTHER" id="PTHR10799">
    <property type="entry name" value="SNF2/RAD54 HELICASE FAMILY"/>
    <property type="match status" value="1"/>
</dbReference>
<dbReference type="PROSITE" id="PS51192">
    <property type="entry name" value="HELICASE_ATP_BIND_1"/>
    <property type="match status" value="1"/>
</dbReference>
<evidence type="ECO:0000256" key="1">
    <source>
        <dbReference type="ARBA" id="ARBA00022801"/>
    </source>
</evidence>
<dbReference type="GO" id="GO:0005524">
    <property type="term" value="F:ATP binding"/>
    <property type="evidence" value="ECO:0007669"/>
    <property type="project" value="InterPro"/>
</dbReference>
<dbReference type="InterPro" id="IPR027417">
    <property type="entry name" value="P-loop_NTPase"/>
</dbReference>
<dbReference type="EMBL" id="CYXV01000021">
    <property type="protein sequence ID" value="CUN19413.1"/>
    <property type="molecule type" value="Genomic_DNA"/>
</dbReference>
<accession>A0A173UWL5</accession>
<evidence type="ECO:0000313" key="4">
    <source>
        <dbReference type="EMBL" id="CUN19413.1"/>
    </source>
</evidence>
<evidence type="ECO:0000259" key="3">
    <source>
        <dbReference type="PROSITE" id="PS51194"/>
    </source>
</evidence>
<dbReference type="InterPro" id="IPR001650">
    <property type="entry name" value="Helicase_C-like"/>
</dbReference>
<dbReference type="Gene3D" id="3.40.50.300">
    <property type="entry name" value="P-loop containing nucleotide triphosphate hydrolases"/>
    <property type="match status" value="1"/>
</dbReference>
<dbReference type="SMART" id="SM00490">
    <property type="entry name" value="HELICc"/>
    <property type="match status" value="1"/>
</dbReference>
<evidence type="ECO:0000259" key="2">
    <source>
        <dbReference type="PROSITE" id="PS51192"/>
    </source>
</evidence>
<dbReference type="Proteomes" id="UP000095495">
    <property type="component" value="Unassembled WGS sequence"/>
</dbReference>
<keyword evidence="1" id="KW-0378">Hydrolase</keyword>
<dbReference type="SUPFAM" id="SSF52540">
    <property type="entry name" value="P-loop containing nucleoside triphosphate hydrolases"/>
    <property type="match status" value="2"/>
</dbReference>
<proteinExistence type="predicted"/>
<organism evidence="4 5">
    <name type="scientific">Roseburia faecis</name>
    <dbReference type="NCBI Taxonomy" id="301302"/>
    <lineage>
        <taxon>Bacteria</taxon>
        <taxon>Bacillati</taxon>
        <taxon>Bacillota</taxon>
        <taxon>Clostridia</taxon>
        <taxon>Lachnospirales</taxon>
        <taxon>Lachnospiraceae</taxon>
        <taxon>Roseburia</taxon>
    </lineage>
</organism>
<dbReference type="InterPro" id="IPR014001">
    <property type="entry name" value="Helicase_ATP-bd"/>
</dbReference>
<dbReference type="InterPro" id="IPR000330">
    <property type="entry name" value="SNF2_N"/>
</dbReference>
<protein>
    <submittedName>
        <fullName evidence="4">ATP-dependent helicase HepA</fullName>
    </submittedName>
</protein>
<gene>
    <name evidence="4" type="ORF">ERS852420_03356</name>
</gene>
<dbReference type="InterPro" id="IPR049730">
    <property type="entry name" value="SNF2/RAD54-like_C"/>
</dbReference>
<dbReference type="GO" id="GO:0016787">
    <property type="term" value="F:hydrolase activity"/>
    <property type="evidence" value="ECO:0007669"/>
    <property type="project" value="UniProtKB-KW"/>
</dbReference>
<reference evidence="4 5" key="1">
    <citation type="submission" date="2015-09" db="EMBL/GenBank/DDBJ databases">
        <authorList>
            <consortium name="Pathogen Informatics"/>
        </authorList>
    </citation>
    <scope>NUCLEOTIDE SEQUENCE [LARGE SCALE GENOMIC DNA]</scope>
    <source>
        <strain evidence="4 5">2789STDY5608863</strain>
    </source>
</reference>